<dbReference type="Proteomes" id="UP000516105">
    <property type="component" value="Chromosome"/>
</dbReference>
<evidence type="ECO:0000256" key="4">
    <source>
        <dbReference type="ARBA" id="ARBA00022691"/>
    </source>
</evidence>
<evidence type="ECO:0000256" key="2">
    <source>
        <dbReference type="ARBA" id="ARBA00022603"/>
    </source>
</evidence>
<keyword evidence="8" id="KW-1185">Reference proteome</keyword>
<dbReference type="PANTHER" id="PTHR10629:SF52">
    <property type="entry name" value="DNA (CYTOSINE-5)-METHYLTRANSFERASE 1"/>
    <property type="match status" value="1"/>
</dbReference>
<dbReference type="Pfam" id="PF00145">
    <property type="entry name" value="DNA_methylase"/>
    <property type="match status" value="1"/>
</dbReference>
<comment type="catalytic activity">
    <reaction evidence="6">
        <text>a 2'-deoxycytidine in DNA + S-adenosyl-L-methionine = a 5-methyl-2'-deoxycytidine in DNA + S-adenosyl-L-homocysteine + H(+)</text>
        <dbReference type="Rhea" id="RHEA:13681"/>
        <dbReference type="Rhea" id="RHEA-COMP:11369"/>
        <dbReference type="Rhea" id="RHEA-COMP:11370"/>
        <dbReference type="ChEBI" id="CHEBI:15378"/>
        <dbReference type="ChEBI" id="CHEBI:57856"/>
        <dbReference type="ChEBI" id="CHEBI:59789"/>
        <dbReference type="ChEBI" id="CHEBI:85452"/>
        <dbReference type="ChEBI" id="CHEBI:85454"/>
        <dbReference type="EC" id="2.1.1.37"/>
    </reaction>
</comment>
<dbReference type="EC" id="2.1.1.37" evidence="1"/>
<proteinExistence type="predicted"/>
<protein>
    <recommendedName>
        <fullName evidence="1">DNA (cytosine-5-)-methyltransferase</fullName>
        <ecNumber evidence="1">2.1.1.37</ecNumber>
    </recommendedName>
</protein>
<keyword evidence="4" id="KW-0949">S-adenosyl-L-methionine</keyword>
<gene>
    <name evidence="7" type="ORF">H9L14_14195</name>
</gene>
<keyword evidence="5" id="KW-0680">Restriction system</keyword>
<keyword evidence="2 7" id="KW-0489">Methyltransferase</keyword>
<dbReference type="GO" id="GO:0032259">
    <property type="term" value="P:methylation"/>
    <property type="evidence" value="ECO:0007669"/>
    <property type="project" value="UniProtKB-KW"/>
</dbReference>
<reference evidence="7 8" key="1">
    <citation type="submission" date="2020-08" db="EMBL/GenBank/DDBJ databases">
        <title>Genome sequence of Sphingomonas sediminicola KACC 15039T.</title>
        <authorList>
            <person name="Hyun D.-W."/>
            <person name="Bae J.-W."/>
        </authorList>
    </citation>
    <scope>NUCLEOTIDE SEQUENCE [LARGE SCALE GENOMIC DNA]</scope>
    <source>
        <strain evidence="7 8">KACC 15039</strain>
    </source>
</reference>
<name>A0ABX6TAY4_9SPHN</name>
<evidence type="ECO:0000256" key="1">
    <source>
        <dbReference type="ARBA" id="ARBA00011975"/>
    </source>
</evidence>
<dbReference type="SUPFAM" id="SSF53335">
    <property type="entry name" value="S-adenosyl-L-methionine-dependent methyltransferases"/>
    <property type="match status" value="1"/>
</dbReference>
<dbReference type="GO" id="GO:0008168">
    <property type="term" value="F:methyltransferase activity"/>
    <property type="evidence" value="ECO:0007669"/>
    <property type="project" value="UniProtKB-KW"/>
</dbReference>
<evidence type="ECO:0000313" key="8">
    <source>
        <dbReference type="Proteomes" id="UP000516105"/>
    </source>
</evidence>
<dbReference type="InterPro" id="IPR029063">
    <property type="entry name" value="SAM-dependent_MTases_sf"/>
</dbReference>
<dbReference type="EMBL" id="CP060782">
    <property type="protein sequence ID" value="QNP47047.1"/>
    <property type="molecule type" value="Genomic_DNA"/>
</dbReference>
<dbReference type="PANTHER" id="PTHR10629">
    <property type="entry name" value="CYTOSINE-SPECIFIC METHYLTRANSFERASE"/>
    <property type="match status" value="1"/>
</dbReference>
<dbReference type="InterPro" id="IPR001525">
    <property type="entry name" value="C5_MeTfrase"/>
</dbReference>
<evidence type="ECO:0000256" key="6">
    <source>
        <dbReference type="ARBA" id="ARBA00047422"/>
    </source>
</evidence>
<evidence type="ECO:0000256" key="5">
    <source>
        <dbReference type="ARBA" id="ARBA00022747"/>
    </source>
</evidence>
<keyword evidence="3" id="KW-0808">Transferase</keyword>
<dbReference type="Gene3D" id="3.90.120.10">
    <property type="entry name" value="DNA Methylase, subunit A, domain 2"/>
    <property type="match status" value="1"/>
</dbReference>
<sequence length="93" mass="10707">MTATSLPDDYVHYAQPRSLTVREWARLQTFPDWYRFEGKRTTGGLRRAGNPREGNFDREVPKYTQIGNAVPVRLAERVGEHFRRILEASSAGK</sequence>
<evidence type="ECO:0000313" key="7">
    <source>
        <dbReference type="EMBL" id="QNP47047.1"/>
    </source>
</evidence>
<organism evidence="7 8">
    <name type="scientific">Sphingomonas sediminicola</name>
    <dbReference type="NCBI Taxonomy" id="386874"/>
    <lineage>
        <taxon>Bacteria</taxon>
        <taxon>Pseudomonadati</taxon>
        <taxon>Pseudomonadota</taxon>
        <taxon>Alphaproteobacteria</taxon>
        <taxon>Sphingomonadales</taxon>
        <taxon>Sphingomonadaceae</taxon>
        <taxon>Sphingomonas</taxon>
    </lineage>
</organism>
<evidence type="ECO:0000256" key="3">
    <source>
        <dbReference type="ARBA" id="ARBA00022679"/>
    </source>
</evidence>
<accession>A0ABX6TAY4</accession>
<dbReference type="InterPro" id="IPR050390">
    <property type="entry name" value="C5-Methyltransferase"/>
</dbReference>